<feature type="transmembrane region" description="Helical" evidence="1">
    <location>
        <begin position="177"/>
        <end position="195"/>
    </location>
</feature>
<dbReference type="Pfam" id="PF02308">
    <property type="entry name" value="MgtC"/>
    <property type="match status" value="1"/>
</dbReference>
<dbReference type="PANTHER" id="PTHR39084">
    <property type="entry name" value="MEMBRANE PROTEIN-RELATED"/>
    <property type="match status" value="1"/>
</dbReference>
<organism evidence="4 5">
    <name type="scientific">Phyllobacterium trifolii</name>
    <dbReference type="NCBI Taxonomy" id="300193"/>
    <lineage>
        <taxon>Bacteria</taxon>
        <taxon>Pseudomonadati</taxon>
        <taxon>Pseudomonadota</taxon>
        <taxon>Alphaproteobacteria</taxon>
        <taxon>Hyphomicrobiales</taxon>
        <taxon>Phyllobacteriaceae</taxon>
        <taxon>Phyllobacterium</taxon>
    </lineage>
</organism>
<feature type="transmembrane region" description="Helical" evidence="1">
    <location>
        <begin position="234"/>
        <end position="257"/>
    </location>
</feature>
<keyword evidence="1" id="KW-0472">Membrane</keyword>
<feature type="transmembrane region" description="Helical" evidence="1">
    <location>
        <begin position="264"/>
        <end position="283"/>
    </location>
</feature>
<feature type="transmembrane region" description="Helical" evidence="1">
    <location>
        <begin position="202"/>
        <end position="222"/>
    </location>
</feature>
<dbReference type="AlphaFoldDB" id="A0A839U6V6"/>
<proteinExistence type="predicted"/>
<feature type="domain" description="DUF4010" evidence="3">
    <location>
        <begin position="185"/>
        <end position="386"/>
    </location>
</feature>
<feature type="transmembrane region" description="Helical" evidence="1">
    <location>
        <begin position="303"/>
        <end position="323"/>
    </location>
</feature>
<dbReference type="Proteomes" id="UP000554520">
    <property type="component" value="Unassembled WGS sequence"/>
</dbReference>
<comment type="caution">
    <text evidence="4">The sequence shown here is derived from an EMBL/GenBank/DDBJ whole genome shotgun (WGS) entry which is preliminary data.</text>
</comment>
<feature type="transmembrane region" description="Helical" evidence="1">
    <location>
        <begin position="390"/>
        <end position="412"/>
    </location>
</feature>
<dbReference type="InterPro" id="IPR025105">
    <property type="entry name" value="DUF4010"/>
</dbReference>
<feature type="transmembrane region" description="Helical" evidence="1">
    <location>
        <begin position="63"/>
        <end position="80"/>
    </location>
</feature>
<dbReference type="EMBL" id="JACHXN010000009">
    <property type="protein sequence ID" value="MBB3146866.1"/>
    <property type="molecule type" value="Genomic_DNA"/>
</dbReference>
<feature type="transmembrane region" description="Helical" evidence="1">
    <location>
        <begin position="36"/>
        <end position="57"/>
    </location>
</feature>
<dbReference type="RefSeq" id="WP_183662690.1">
    <property type="nucleotide sequence ID" value="NZ_JACHXN010000009.1"/>
</dbReference>
<feature type="transmembrane region" description="Helical" evidence="1">
    <location>
        <begin position="114"/>
        <end position="132"/>
    </location>
</feature>
<dbReference type="PANTHER" id="PTHR39084:SF1">
    <property type="entry name" value="DUF4010 DOMAIN-CONTAINING PROTEIN"/>
    <property type="match status" value="1"/>
</dbReference>
<gene>
    <name evidence="4" type="ORF">FHS21_003282</name>
</gene>
<evidence type="ECO:0000259" key="3">
    <source>
        <dbReference type="Pfam" id="PF13194"/>
    </source>
</evidence>
<evidence type="ECO:0000313" key="4">
    <source>
        <dbReference type="EMBL" id="MBB3146866.1"/>
    </source>
</evidence>
<evidence type="ECO:0000313" key="5">
    <source>
        <dbReference type="Proteomes" id="UP000554520"/>
    </source>
</evidence>
<evidence type="ECO:0000256" key="1">
    <source>
        <dbReference type="SAM" id="Phobius"/>
    </source>
</evidence>
<dbReference type="InterPro" id="IPR049177">
    <property type="entry name" value="MgtC_SapB_SrpB_YhiD_N"/>
</dbReference>
<feature type="transmembrane region" description="Helical" evidence="1">
    <location>
        <begin position="6"/>
        <end position="24"/>
    </location>
</feature>
<sequence length="413" mass="42188">MDELILRMGLALAIGTLIGLERGWRERDAPGGSRTAGIRTFGLAGLFGGILAAVASAFAAPSVFIGGFVGFSAIFAVFEYRETQRDNVFSVTSTIAAMSAAALGGLAVAGDFRAAAAGGAAIACILAGREVLHGLLKRLSWNELRSTLTLAAMTAIGLPLLPNHSIDPWGGFNPFDIWLLTVLSGAISYVGYIAVRILGPKGIILASLLGAVVSSMAVTAALGRRAGSGEPVSLLAAGASFAGMISIIRVGLLTILIKPALITIILLPLFVAAMVFGMSGGVLSFRAQAAVPEHQPRNPFDLVSLLIFAAAFAVISTLSAGLVQHFGIESILLTSTLAAIADVDIAVLSALRLNTDPSNQRVLGNAILIALATNGGARVILAAATGGPNYALPLMGITLLALGFGAASLLIYC</sequence>
<feature type="transmembrane region" description="Helical" evidence="1">
    <location>
        <begin position="362"/>
        <end position="384"/>
    </location>
</feature>
<keyword evidence="1" id="KW-1133">Transmembrane helix</keyword>
<feature type="domain" description="MgtC/SapB/SrpB/YhiD N-terminal" evidence="2">
    <location>
        <begin position="9"/>
        <end position="133"/>
    </location>
</feature>
<dbReference type="Pfam" id="PF13194">
    <property type="entry name" value="DUF4010"/>
    <property type="match status" value="1"/>
</dbReference>
<evidence type="ECO:0000259" key="2">
    <source>
        <dbReference type="Pfam" id="PF02308"/>
    </source>
</evidence>
<reference evidence="4 5" key="1">
    <citation type="submission" date="2020-08" db="EMBL/GenBank/DDBJ databases">
        <title>Genomic Encyclopedia of Type Strains, Phase III (KMG-III): the genomes of soil and plant-associated and newly described type strains.</title>
        <authorList>
            <person name="Whitman W."/>
        </authorList>
    </citation>
    <scope>NUCLEOTIDE SEQUENCE [LARGE SCALE GENOMIC DNA]</scope>
    <source>
        <strain evidence="4 5">CECT 7015</strain>
    </source>
</reference>
<protein>
    <submittedName>
        <fullName evidence="4">Uncharacterized membrane protein (DUF4010 family)</fullName>
    </submittedName>
</protein>
<keyword evidence="5" id="KW-1185">Reference proteome</keyword>
<keyword evidence="1" id="KW-0812">Transmembrane</keyword>
<name>A0A839U6V6_9HYPH</name>
<accession>A0A839U6V6</accession>
<feature type="transmembrane region" description="Helical" evidence="1">
    <location>
        <begin position="144"/>
        <end position="162"/>
    </location>
</feature>
<feature type="transmembrane region" description="Helical" evidence="1">
    <location>
        <begin position="87"/>
        <end position="108"/>
    </location>
</feature>